<evidence type="ECO:0000313" key="3">
    <source>
        <dbReference type="Proteomes" id="UP001358586"/>
    </source>
</evidence>
<name>A0ABR0P369_GOSAR</name>
<feature type="domain" description="Transposase MuDR plant" evidence="1">
    <location>
        <begin position="48"/>
        <end position="102"/>
    </location>
</feature>
<dbReference type="Proteomes" id="UP001358586">
    <property type="component" value="Chromosome 8"/>
</dbReference>
<reference evidence="2 3" key="1">
    <citation type="submission" date="2023-03" db="EMBL/GenBank/DDBJ databases">
        <title>WGS of Gossypium arboreum.</title>
        <authorList>
            <person name="Yu D."/>
        </authorList>
    </citation>
    <scope>NUCLEOTIDE SEQUENCE [LARGE SCALE GENOMIC DNA]</scope>
    <source>
        <tissue evidence="2">Leaf</tissue>
    </source>
</reference>
<proteinExistence type="predicted"/>
<protein>
    <recommendedName>
        <fullName evidence="1">Transposase MuDR plant domain-containing protein</fullName>
    </recommendedName>
</protein>
<evidence type="ECO:0000313" key="2">
    <source>
        <dbReference type="EMBL" id="KAK5812142.1"/>
    </source>
</evidence>
<comment type="caution">
    <text evidence="2">The sequence shown here is derived from an EMBL/GenBank/DDBJ whole genome shotgun (WGS) entry which is preliminary data.</text>
</comment>
<keyword evidence="3" id="KW-1185">Reference proteome</keyword>
<dbReference type="Pfam" id="PF03108">
    <property type="entry name" value="DBD_Tnp_Mut"/>
    <property type="match status" value="1"/>
</dbReference>
<gene>
    <name evidence="2" type="ORF">PVK06_027554</name>
</gene>
<organism evidence="2 3">
    <name type="scientific">Gossypium arboreum</name>
    <name type="common">Tree cotton</name>
    <name type="synonym">Gossypium nanking</name>
    <dbReference type="NCBI Taxonomy" id="29729"/>
    <lineage>
        <taxon>Eukaryota</taxon>
        <taxon>Viridiplantae</taxon>
        <taxon>Streptophyta</taxon>
        <taxon>Embryophyta</taxon>
        <taxon>Tracheophyta</taxon>
        <taxon>Spermatophyta</taxon>
        <taxon>Magnoliopsida</taxon>
        <taxon>eudicotyledons</taxon>
        <taxon>Gunneridae</taxon>
        <taxon>Pentapetalae</taxon>
        <taxon>rosids</taxon>
        <taxon>malvids</taxon>
        <taxon>Malvales</taxon>
        <taxon>Malvaceae</taxon>
        <taxon>Malvoideae</taxon>
        <taxon>Gossypium</taxon>
    </lineage>
</organism>
<sequence>MRSDIVICNDLDMSSVGPNAVLAYKFPEYLDIVPTHLMETDSEVGELFVGQQFDNKKDYVYAIKQYNIKLSVNYKVSKSTQTLYVGECWRADNCCNWWVRAALIQMT</sequence>
<dbReference type="InterPro" id="IPR004332">
    <property type="entry name" value="Transposase_MuDR"/>
</dbReference>
<accession>A0ABR0P369</accession>
<evidence type="ECO:0000259" key="1">
    <source>
        <dbReference type="Pfam" id="PF03108"/>
    </source>
</evidence>
<dbReference type="EMBL" id="JARKNE010000008">
    <property type="protein sequence ID" value="KAK5812142.1"/>
    <property type="molecule type" value="Genomic_DNA"/>
</dbReference>